<dbReference type="Pfam" id="PF14088">
    <property type="entry name" value="DUF4268"/>
    <property type="match status" value="1"/>
</dbReference>
<reference evidence="2 3" key="1">
    <citation type="submission" date="2020-07" db="EMBL/GenBank/DDBJ databases">
        <title>Facklamia lactis sp. nov., isolated from raw milk.</title>
        <authorList>
            <person name="Doll E.V."/>
            <person name="Huptas C."/>
            <person name="Staib L."/>
            <person name="Wenning M."/>
            <person name="Scherer S."/>
        </authorList>
    </citation>
    <scope>NUCLEOTIDE SEQUENCE [LARGE SCALE GENOMIC DNA]</scope>
    <source>
        <strain evidence="2 3">DSM 111018</strain>
    </source>
</reference>
<sequence length="284" mass="33317">MRDLWVHEQYDFSNWLAKEENIELLNDTVGLTLTDFEKEVYVGSYRCDIVAIDETTGLKVIIENQLESTNHDHLGKIIIYASELDANVIIWIVKEAREEHKSTIEWLNNNMVKEISFFLLENKAYKNGDSQPAPMFRIVEKPNDFIKSVINEGELSKRHADRLKFWTDFNRVVTENGKPFNIRKAITDHWYDVAIGTSDAHISITLVNKAGYIGVELYIPDNKDLYDNILKYKDEIEDNLNFEMYWERMDDKKASRIKTLIPSLNFNNQDNYPELMNKVIERVI</sequence>
<accession>A0ABS0LQM5</accession>
<dbReference type="Gene3D" id="3.40.1350.10">
    <property type="match status" value="1"/>
</dbReference>
<organism evidence="2 3">
    <name type="scientific">Facklamia lactis</name>
    <dbReference type="NCBI Taxonomy" id="2749967"/>
    <lineage>
        <taxon>Bacteria</taxon>
        <taxon>Bacillati</taxon>
        <taxon>Bacillota</taxon>
        <taxon>Bacilli</taxon>
        <taxon>Lactobacillales</taxon>
        <taxon>Aerococcaceae</taxon>
        <taxon>Facklamia</taxon>
    </lineage>
</organism>
<protein>
    <submittedName>
        <fullName evidence="2">DUF4268 domain-containing protein</fullName>
    </submittedName>
</protein>
<name>A0ABS0LQM5_9LACT</name>
<dbReference type="InterPro" id="IPR025364">
    <property type="entry name" value="DUF4268"/>
</dbReference>
<evidence type="ECO:0000259" key="1">
    <source>
        <dbReference type="Pfam" id="PF14088"/>
    </source>
</evidence>
<comment type="caution">
    <text evidence="2">The sequence shown here is derived from an EMBL/GenBank/DDBJ whole genome shotgun (WGS) entry which is preliminary data.</text>
</comment>
<gene>
    <name evidence="2" type="ORF">HZY91_05660</name>
</gene>
<feature type="domain" description="DUF4268" evidence="1">
    <location>
        <begin position="162"/>
        <end position="283"/>
    </location>
</feature>
<dbReference type="Proteomes" id="UP000721415">
    <property type="component" value="Unassembled WGS sequence"/>
</dbReference>
<evidence type="ECO:0000313" key="2">
    <source>
        <dbReference type="EMBL" id="MBG9986378.1"/>
    </source>
</evidence>
<dbReference type="InterPro" id="IPR011856">
    <property type="entry name" value="tRNA_endonuc-like_dom_sf"/>
</dbReference>
<keyword evidence="3" id="KW-1185">Reference proteome</keyword>
<proteinExistence type="predicted"/>
<dbReference type="EMBL" id="JACBXQ010000003">
    <property type="protein sequence ID" value="MBG9986378.1"/>
    <property type="molecule type" value="Genomic_DNA"/>
</dbReference>
<evidence type="ECO:0000313" key="3">
    <source>
        <dbReference type="Proteomes" id="UP000721415"/>
    </source>
</evidence>